<protein>
    <submittedName>
        <fullName evidence="1">Uncharacterized protein</fullName>
    </submittedName>
</protein>
<dbReference type="EMBL" id="LCFP01000004">
    <property type="protein sequence ID" value="KKS97958.1"/>
    <property type="molecule type" value="Genomic_DNA"/>
</dbReference>
<organism evidence="1 2">
    <name type="scientific">Candidatus Gottesmanbacteria bacterium GW2011_GWA2_43_14</name>
    <dbReference type="NCBI Taxonomy" id="1618443"/>
    <lineage>
        <taxon>Bacteria</taxon>
        <taxon>Candidatus Gottesmaniibacteriota</taxon>
    </lineage>
</organism>
<dbReference type="STRING" id="1618443.UV73_C0004G0100"/>
<sequence length="135" mass="16409">MKKIYYSLIDSASLKNPTILNKFQHRKVTVQYEPESSTAKFHYNFLLEYKTEKIEPIISEFQNEMHYGWYSFFWNEEKLFIVFDSKLFKIDFSTGWVAEEYKAAQQFGKTQKIPEVYLDFKNYFQPFKEMTDKLK</sequence>
<proteinExistence type="predicted"/>
<reference evidence="1 2" key="1">
    <citation type="journal article" date="2015" name="Nature">
        <title>rRNA introns, odd ribosomes, and small enigmatic genomes across a large radiation of phyla.</title>
        <authorList>
            <person name="Brown C.T."/>
            <person name="Hug L.A."/>
            <person name="Thomas B.C."/>
            <person name="Sharon I."/>
            <person name="Castelle C.J."/>
            <person name="Singh A."/>
            <person name="Wilkins M.J."/>
            <person name="Williams K.H."/>
            <person name="Banfield J.F."/>
        </authorList>
    </citation>
    <scope>NUCLEOTIDE SEQUENCE [LARGE SCALE GENOMIC DNA]</scope>
</reference>
<evidence type="ECO:0000313" key="2">
    <source>
        <dbReference type="Proteomes" id="UP000034894"/>
    </source>
</evidence>
<evidence type="ECO:0000313" key="1">
    <source>
        <dbReference type="EMBL" id="KKS97958.1"/>
    </source>
</evidence>
<name>A0A0G1GGM3_9BACT</name>
<comment type="caution">
    <text evidence="1">The sequence shown here is derived from an EMBL/GenBank/DDBJ whole genome shotgun (WGS) entry which is preliminary data.</text>
</comment>
<accession>A0A0G1GGM3</accession>
<dbReference type="Proteomes" id="UP000034894">
    <property type="component" value="Unassembled WGS sequence"/>
</dbReference>
<gene>
    <name evidence="1" type="ORF">UV73_C0004G0100</name>
</gene>
<dbReference type="AlphaFoldDB" id="A0A0G1GGM3"/>